<dbReference type="InterPro" id="IPR038731">
    <property type="entry name" value="RgtA/B/C-like"/>
</dbReference>
<evidence type="ECO:0000256" key="1">
    <source>
        <dbReference type="ARBA" id="ARBA00004651"/>
    </source>
</evidence>
<evidence type="ECO:0000256" key="3">
    <source>
        <dbReference type="ARBA" id="ARBA00022676"/>
    </source>
</evidence>
<feature type="transmembrane region" description="Helical" evidence="8">
    <location>
        <begin position="101"/>
        <end position="119"/>
    </location>
</feature>
<feature type="transmembrane region" description="Helical" evidence="8">
    <location>
        <begin position="63"/>
        <end position="89"/>
    </location>
</feature>
<feature type="transmembrane region" description="Helical" evidence="8">
    <location>
        <begin position="273"/>
        <end position="299"/>
    </location>
</feature>
<evidence type="ECO:0000256" key="5">
    <source>
        <dbReference type="ARBA" id="ARBA00022692"/>
    </source>
</evidence>
<evidence type="ECO:0000256" key="4">
    <source>
        <dbReference type="ARBA" id="ARBA00022679"/>
    </source>
</evidence>
<name>A0A2A4G8C7_9FLAO</name>
<keyword evidence="2" id="KW-1003">Cell membrane</keyword>
<dbReference type="InterPro" id="IPR050297">
    <property type="entry name" value="LipidA_mod_glycosyltrf_83"/>
</dbReference>
<keyword evidence="11" id="KW-1185">Reference proteome</keyword>
<dbReference type="PANTHER" id="PTHR33908:SF11">
    <property type="entry name" value="MEMBRANE PROTEIN"/>
    <property type="match status" value="1"/>
</dbReference>
<evidence type="ECO:0000259" key="9">
    <source>
        <dbReference type="Pfam" id="PF13231"/>
    </source>
</evidence>
<evidence type="ECO:0000256" key="6">
    <source>
        <dbReference type="ARBA" id="ARBA00022989"/>
    </source>
</evidence>
<dbReference type="Proteomes" id="UP000219559">
    <property type="component" value="Unassembled WGS sequence"/>
</dbReference>
<keyword evidence="4" id="KW-0808">Transferase</keyword>
<gene>
    <name evidence="10" type="ORF">B7P33_07935</name>
</gene>
<evidence type="ECO:0000256" key="2">
    <source>
        <dbReference type="ARBA" id="ARBA00022475"/>
    </source>
</evidence>
<dbReference type="GO" id="GO:0005886">
    <property type="term" value="C:plasma membrane"/>
    <property type="evidence" value="ECO:0007669"/>
    <property type="project" value="UniProtKB-SubCell"/>
</dbReference>
<accession>A0A2A4G8C7</accession>
<comment type="subcellular location">
    <subcellularLocation>
        <location evidence="1">Cell membrane</location>
        <topology evidence="1">Multi-pass membrane protein</topology>
    </subcellularLocation>
</comment>
<evidence type="ECO:0000313" key="10">
    <source>
        <dbReference type="EMBL" id="PCE64224.1"/>
    </source>
</evidence>
<feature type="transmembrane region" description="Helical" evidence="8">
    <location>
        <begin position="150"/>
        <end position="175"/>
    </location>
</feature>
<feature type="transmembrane region" description="Helical" evidence="8">
    <location>
        <begin position="330"/>
        <end position="346"/>
    </location>
</feature>
<dbReference type="Pfam" id="PF13231">
    <property type="entry name" value="PMT_2"/>
    <property type="match status" value="1"/>
</dbReference>
<feature type="transmembrane region" description="Helical" evidence="8">
    <location>
        <begin position="306"/>
        <end position="324"/>
    </location>
</feature>
<dbReference type="PANTHER" id="PTHR33908">
    <property type="entry name" value="MANNOSYLTRANSFERASE YKCB-RELATED"/>
    <property type="match status" value="1"/>
</dbReference>
<keyword evidence="3" id="KW-0328">Glycosyltransferase</keyword>
<feature type="domain" description="Glycosyltransferase RgtA/B/C/D-like" evidence="9">
    <location>
        <begin position="48"/>
        <end position="211"/>
    </location>
</feature>
<dbReference type="GO" id="GO:0009103">
    <property type="term" value="P:lipopolysaccharide biosynthetic process"/>
    <property type="evidence" value="ECO:0007669"/>
    <property type="project" value="UniProtKB-ARBA"/>
</dbReference>
<dbReference type="GO" id="GO:0016763">
    <property type="term" value="F:pentosyltransferase activity"/>
    <property type="evidence" value="ECO:0007669"/>
    <property type="project" value="TreeGrafter"/>
</dbReference>
<sequence>MQALAKRNVLILISVLAIVGIAFMKVTPELEDSEQAYLTQWLQWGYNDQPPLYTWLQYGFNQIFGLNAFSFAFLRALVFGASLWVGFGFYRKVADANPDKALFALLLWVLVPTLIDWTFRRLSHTSLMNLSVLATYWVLFLLMKKRNLKNYLLFGLVLALGMLSKYNYVLVLASFGIGTLVDKRIAKVIFHPKMLLSVSVALLLCWPHFNWVLEYRHLIGERVAEKTAGSGWPVVSTLLSYLSAFLKMVWPLLLFLVWYFWKQRQRPVKRAALIIAYPLFILFVVQAVVVLVVFLFMGIQKVETRWLLPLFLPFVPVLITAMKIPVEKYIPKFYLIFLLVIALQFLRTPVEKVFGIPSAVHYSFKPLHQHLQQHYPERSWLFFDITYAGNIRLLDKQKVVGTYDDFLLSEKHLKWPRVKVITKYAHTPEWGAPTDSITEFGRFKETVYLIDETTEVK</sequence>
<keyword evidence="6 8" id="KW-1133">Transmembrane helix</keyword>
<dbReference type="RefSeq" id="WP_097440348.1">
    <property type="nucleotide sequence ID" value="NZ_KZ300476.1"/>
</dbReference>
<evidence type="ECO:0000313" key="11">
    <source>
        <dbReference type="Proteomes" id="UP000219559"/>
    </source>
</evidence>
<reference evidence="10 11" key="1">
    <citation type="submission" date="2017-04" db="EMBL/GenBank/DDBJ databases">
        <title>A new member of the family Flavobacteriaceae isolated from ascidians.</title>
        <authorList>
            <person name="Chen L."/>
        </authorList>
    </citation>
    <scope>NUCLEOTIDE SEQUENCE [LARGE SCALE GENOMIC DNA]</scope>
    <source>
        <strain evidence="10 11">HQA918</strain>
    </source>
</reference>
<feature type="transmembrane region" description="Helical" evidence="8">
    <location>
        <begin position="234"/>
        <end position="261"/>
    </location>
</feature>
<dbReference type="EMBL" id="NBWU01000003">
    <property type="protein sequence ID" value="PCE64224.1"/>
    <property type="molecule type" value="Genomic_DNA"/>
</dbReference>
<feature type="transmembrane region" description="Helical" evidence="8">
    <location>
        <begin position="125"/>
        <end position="143"/>
    </location>
</feature>
<dbReference type="AlphaFoldDB" id="A0A2A4G8C7"/>
<comment type="caution">
    <text evidence="10">The sequence shown here is derived from an EMBL/GenBank/DDBJ whole genome shotgun (WGS) entry which is preliminary data.</text>
</comment>
<evidence type="ECO:0000256" key="7">
    <source>
        <dbReference type="ARBA" id="ARBA00023136"/>
    </source>
</evidence>
<proteinExistence type="predicted"/>
<protein>
    <recommendedName>
        <fullName evidence="9">Glycosyltransferase RgtA/B/C/D-like domain-containing protein</fullName>
    </recommendedName>
</protein>
<evidence type="ECO:0000256" key="8">
    <source>
        <dbReference type="SAM" id="Phobius"/>
    </source>
</evidence>
<keyword evidence="7 8" id="KW-0472">Membrane</keyword>
<organism evidence="10 11">
    <name type="scientific">Sediminicola luteus</name>
    <dbReference type="NCBI Taxonomy" id="319238"/>
    <lineage>
        <taxon>Bacteria</taxon>
        <taxon>Pseudomonadati</taxon>
        <taxon>Bacteroidota</taxon>
        <taxon>Flavobacteriia</taxon>
        <taxon>Flavobacteriales</taxon>
        <taxon>Flavobacteriaceae</taxon>
        <taxon>Sediminicola</taxon>
    </lineage>
</organism>
<keyword evidence="5 8" id="KW-0812">Transmembrane</keyword>
<dbReference type="OrthoDB" id="1172410at2"/>